<comment type="caution">
    <text evidence="2">The sequence shown here is derived from an EMBL/GenBank/DDBJ whole genome shotgun (WGS) entry which is preliminary data.</text>
</comment>
<dbReference type="EMBL" id="JAUEOZ010000001">
    <property type="protein sequence ID" value="MDN2481402.1"/>
    <property type="molecule type" value="Genomic_DNA"/>
</dbReference>
<evidence type="ECO:0000313" key="3">
    <source>
        <dbReference type="Proteomes" id="UP001169719"/>
    </source>
</evidence>
<keyword evidence="1" id="KW-0732">Signal</keyword>
<reference evidence="2" key="1">
    <citation type="submission" date="2024-05" db="EMBL/GenBank/DDBJ databases">
        <title>Genome Sequences of Four Agar- Degrading Marine Bacteria.</title>
        <authorList>
            <person name="Phillips E.K."/>
            <person name="Shaffer J.C."/>
            <person name="Henson M.W."/>
            <person name="Temperton B."/>
            <person name="Thrash C.J."/>
            <person name="Martin M.O."/>
        </authorList>
    </citation>
    <scope>NUCLEOTIDE SEQUENCE</scope>
    <source>
        <strain evidence="2">EKP203</strain>
    </source>
</reference>
<dbReference type="RefSeq" id="WP_289961516.1">
    <property type="nucleotide sequence ID" value="NZ_JAUEOZ010000001.1"/>
</dbReference>
<sequence>MSCFLFISILTVSLSLQAGTAIILPGLHEESQDLDGNSMSAAEVIDWETENSDIVFGSYVERHHNEQVQAVGYMYNQKLDVNGGWLENSLRNDALLKGVDFEDYFLHFSEDTILAEVNSTHGENTLLNRKPTIVGYTVSEDHAGFLLYQQPPWNADVFEHHQQGGALFVYHTEQFDRITFKLASTALDGNINIEYPSATDSQGRVTQWSTLEIKKDKTLGLTQSGTVTWQLPLDWVRATTHDGSGSSYGGGQYFGSTYVRDGGLSYVLRVRWHNTNSSAPRPILNEVKLKNSFPTVKPEQAPAVTSEGQTIQRWRKVRGFDKSADLNNDNYLSWSEYKNRSNRNATARFRWESRVIPFGKMWNQNSSWALSHLANPDYLQAMHSYYQSEWQQVGLNGAYNDDTNKLLGSNQFYVFSGGHVQELDSIVGSSEADQIYQQQFAGFLKSWSELAPDALISVNVGTANLQGRNGQNHLSDAASLYLREHYLFPSTGFSGYAGLAKFWDNSALAAKGKRVIFQASTRYGRVQYFGTSKENWQADQYSSLAAYYLNHHPQRSYFNHWNNGYQYGSDNTTESNYWKAGVAKNIAYQPTHLLNIDLGEPANFVPQGYTPIPMMMSTSTPTPADYTIVGDASMQTLTHHDLPNGAISVTPTHTYFLYQSERAVVHGGPEEMVLAREYTKGRVLYRTDFFGKNSEYYSAAPITIQLDTPMRVVDATGAMSDYVNEVTLQGYEGLFLLY</sequence>
<organism evidence="2 3">
    <name type="scientific">Vibrio agarivorans</name>
    <dbReference type="NCBI Taxonomy" id="153622"/>
    <lineage>
        <taxon>Bacteria</taxon>
        <taxon>Pseudomonadati</taxon>
        <taxon>Pseudomonadota</taxon>
        <taxon>Gammaproteobacteria</taxon>
        <taxon>Vibrionales</taxon>
        <taxon>Vibrionaceae</taxon>
        <taxon>Vibrio</taxon>
    </lineage>
</organism>
<accession>A0ABT7Y038</accession>
<feature type="signal peptide" evidence="1">
    <location>
        <begin position="1"/>
        <end position="18"/>
    </location>
</feature>
<keyword evidence="3" id="KW-1185">Reference proteome</keyword>
<proteinExistence type="predicted"/>
<evidence type="ECO:0000256" key="1">
    <source>
        <dbReference type="SAM" id="SignalP"/>
    </source>
</evidence>
<name>A0ABT7Y038_9VIBR</name>
<protein>
    <submittedName>
        <fullName evidence="2">Uncharacterized protein</fullName>
    </submittedName>
</protein>
<dbReference type="Proteomes" id="UP001169719">
    <property type="component" value="Unassembled WGS sequence"/>
</dbReference>
<gene>
    <name evidence="2" type="ORF">QWJ08_08355</name>
</gene>
<evidence type="ECO:0000313" key="2">
    <source>
        <dbReference type="EMBL" id="MDN2481402.1"/>
    </source>
</evidence>
<feature type="chain" id="PRO_5046705578" evidence="1">
    <location>
        <begin position="19"/>
        <end position="738"/>
    </location>
</feature>